<dbReference type="InterPro" id="IPR004013">
    <property type="entry name" value="PHP_dom"/>
</dbReference>
<dbReference type="PANTHER" id="PTHR21039">
    <property type="entry name" value="HISTIDINOL PHOSPHATASE-RELATED"/>
    <property type="match status" value="1"/>
</dbReference>
<keyword evidence="6 8" id="KW-0368">Histidine biosynthesis</keyword>
<dbReference type="GO" id="GO:0005737">
    <property type="term" value="C:cytoplasm"/>
    <property type="evidence" value="ECO:0007669"/>
    <property type="project" value="TreeGrafter"/>
</dbReference>
<protein>
    <recommendedName>
        <fullName evidence="3 8">Histidinol-phosphatase</fullName>
        <shortName evidence="8">HolPase</shortName>
        <ecNumber evidence="3 8">3.1.3.15</ecNumber>
    </recommendedName>
</protein>
<dbReference type="GO" id="GO:0000105">
    <property type="term" value="P:L-histidine biosynthetic process"/>
    <property type="evidence" value="ECO:0007669"/>
    <property type="project" value="UniProtKB-UniRule"/>
</dbReference>
<dbReference type="InterPro" id="IPR016195">
    <property type="entry name" value="Pol/histidinol_Pase-like"/>
</dbReference>
<proteinExistence type="inferred from homology"/>
<dbReference type="EC" id="3.1.3.15" evidence="3 8"/>
<dbReference type="AlphaFoldDB" id="A0AAD5TBI0"/>
<dbReference type="GO" id="GO:0004401">
    <property type="term" value="F:histidinol-phosphatase activity"/>
    <property type="evidence" value="ECO:0007669"/>
    <property type="project" value="UniProtKB-UniRule"/>
</dbReference>
<evidence type="ECO:0000256" key="4">
    <source>
        <dbReference type="ARBA" id="ARBA00022605"/>
    </source>
</evidence>
<keyword evidence="5 8" id="KW-0378">Hydrolase</keyword>
<dbReference type="Proteomes" id="UP001212152">
    <property type="component" value="Unassembled WGS sequence"/>
</dbReference>
<evidence type="ECO:0000256" key="7">
    <source>
        <dbReference type="ARBA" id="ARBA00049158"/>
    </source>
</evidence>
<evidence type="ECO:0000256" key="2">
    <source>
        <dbReference type="ARBA" id="ARBA00009152"/>
    </source>
</evidence>
<dbReference type="SUPFAM" id="SSF89550">
    <property type="entry name" value="PHP domain-like"/>
    <property type="match status" value="1"/>
</dbReference>
<accession>A0AAD5TBI0</accession>
<evidence type="ECO:0000313" key="10">
    <source>
        <dbReference type="EMBL" id="KAJ3168442.1"/>
    </source>
</evidence>
<comment type="catalytic activity">
    <reaction evidence="7 8">
        <text>L-histidinol phosphate + H2O = L-histidinol + phosphate</text>
        <dbReference type="Rhea" id="RHEA:14465"/>
        <dbReference type="ChEBI" id="CHEBI:15377"/>
        <dbReference type="ChEBI" id="CHEBI:43474"/>
        <dbReference type="ChEBI" id="CHEBI:57699"/>
        <dbReference type="ChEBI" id="CHEBI:57980"/>
        <dbReference type="EC" id="3.1.3.15"/>
    </reaction>
</comment>
<reference evidence="10" key="1">
    <citation type="submission" date="2020-05" db="EMBL/GenBank/DDBJ databases">
        <title>Phylogenomic resolution of chytrid fungi.</title>
        <authorList>
            <person name="Stajich J.E."/>
            <person name="Amses K."/>
            <person name="Simmons R."/>
            <person name="Seto K."/>
            <person name="Myers J."/>
            <person name="Bonds A."/>
            <person name="Quandt C.A."/>
            <person name="Barry K."/>
            <person name="Liu P."/>
            <person name="Grigoriev I."/>
            <person name="Longcore J.E."/>
            <person name="James T.Y."/>
        </authorList>
    </citation>
    <scope>NUCLEOTIDE SEQUENCE</scope>
    <source>
        <strain evidence="10">JEL0379</strain>
    </source>
</reference>
<evidence type="ECO:0000256" key="6">
    <source>
        <dbReference type="ARBA" id="ARBA00023102"/>
    </source>
</evidence>
<comment type="similarity">
    <text evidence="2 8">Belongs to the PHP hydrolase family. HisK subfamily.</text>
</comment>
<evidence type="ECO:0000256" key="1">
    <source>
        <dbReference type="ARBA" id="ARBA00004970"/>
    </source>
</evidence>
<dbReference type="EMBL" id="JADGJQ010000119">
    <property type="protein sequence ID" value="KAJ3168442.1"/>
    <property type="molecule type" value="Genomic_DNA"/>
</dbReference>
<keyword evidence="4 8" id="KW-0028">Amino-acid biosynthesis</keyword>
<comment type="pathway">
    <text evidence="1 8">Amino-acid biosynthesis; L-histidine biosynthesis; L-histidine from 5-phospho-alpha-D-ribose 1-diphosphate: step 8/9.</text>
</comment>
<evidence type="ECO:0000256" key="3">
    <source>
        <dbReference type="ARBA" id="ARBA00013085"/>
    </source>
</evidence>
<evidence type="ECO:0000256" key="5">
    <source>
        <dbReference type="ARBA" id="ARBA00022801"/>
    </source>
</evidence>
<sequence>MISLHSHSGQHCLHAKGKLEEVVLRAIELGFDTYGLSEHVPRSRLQDLYPEEAALTCEELARMFKEYVVEARRLQAKYADSITILVGAETELIHSESLDELDQLRAAVPLDYLVGSVHHVAGYALDFDVPRYREAEAACGGAEGLFCAYFDAQEEMLRRVQPLVVGHFDLVRLFNPNCTLSEDVWTRIRRNVDTILAYDGLVEINSRAWKKGLQDAYPQRDILQYMMTRGVKFTLSDDSHGPADVGMHYDKLHSYLIEMNIKTVYRPIRAPDGTVTTQTIENTQEHPFWMALRSRV</sequence>
<comment type="caution">
    <text evidence="10">The sequence shown here is derived from an EMBL/GenBank/DDBJ whole genome shotgun (WGS) entry which is preliminary data.</text>
</comment>
<dbReference type="PANTHER" id="PTHR21039:SF0">
    <property type="entry name" value="HISTIDINOL-PHOSPHATASE"/>
    <property type="match status" value="1"/>
</dbReference>
<gene>
    <name evidence="10" type="primary">HIS2</name>
    <name evidence="10" type="ORF">HDU87_000998</name>
</gene>
<organism evidence="10 11">
    <name type="scientific">Geranomyces variabilis</name>
    <dbReference type="NCBI Taxonomy" id="109894"/>
    <lineage>
        <taxon>Eukaryota</taxon>
        <taxon>Fungi</taxon>
        <taxon>Fungi incertae sedis</taxon>
        <taxon>Chytridiomycota</taxon>
        <taxon>Chytridiomycota incertae sedis</taxon>
        <taxon>Chytridiomycetes</taxon>
        <taxon>Spizellomycetales</taxon>
        <taxon>Powellomycetaceae</taxon>
        <taxon>Geranomyces</taxon>
    </lineage>
</organism>
<dbReference type="NCBIfam" id="TIGR01856">
    <property type="entry name" value="hisJ_fam"/>
    <property type="match status" value="1"/>
</dbReference>
<dbReference type="CDD" id="cd12110">
    <property type="entry name" value="PHP_HisPPase_Hisj_like"/>
    <property type="match status" value="1"/>
</dbReference>
<name>A0AAD5TBI0_9FUNG</name>
<dbReference type="InterPro" id="IPR010140">
    <property type="entry name" value="Histidinol_P_phosphatase_HisJ"/>
</dbReference>
<evidence type="ECO:0000313" key="11">
    <source>
        <dbReference type="Proteomes" id="UP001212152"/>
    </source>
</evidence>
<feature type="domain" description="PHP" evidence="9">
    <location>
        <begin position="4"/>
        <end position="206"/>
    </location>
</feature>
<evidence type="ECO:0000256" key="8">
    <source>
        <dbReference type="RuleBase" id="RU366003"/>
    </source>
</evidence>
<dbReference type="Pfam" id="PF02811">
    <property type="entry name" value="PHP"/>
    <property type="match status" value="1"/>
</dbReference>
<dbReference type="Gene3D" id="3.20.20.140">
    <property type="entry name" value="Metal-dependent hydrolases"/>
    <property type="match status" value="1"/>
</dbReference>
<evidence type="ECO:0000259" key="9">
    <source>
        <dbReference type="Pfam" id="PF02811"/>
    </source>
</evidence>
<keyword evidence="11" id="KW-1185">Reference proteome</keyword>